<dbReference type="PROSITE" id="PS51469">
    <property type="entry name" value="SUN"/>
    <property type="match status" value="1"/>
</dbReference>
<dbReference type="Pfam" id="PF07738">
    <property type="entry name" value="Sad1_UNC"/>
    <property type="match status" value="2"/>
</dbReference>
<feature type="domain" description="SUN" evidence="5">
    <location>
        <begin position="1"/>
        <end position="126"/>
    </location>
</feature>
<dbReference type="Proteomes" id="UP000557271">
    <property type="component" value="Unassembled WGS sequence"/>
</dbReference>
<dbReference type="GO" id="GO:0005637">
    <property type="term" value="C:nuclear inner membrane"/>
    <property type="evidence" value="ECO:0007669"/>
    <property type="project" value="UniProtKB-SubCell"/>
</dbReference>
<keyword evidence="7" id="KW-1185">Reference proteome</keyword>
<dbReference type="PANTHER" id="PTHR12911">
    <property type="entry name" value="SAD1/UNC-84-LIKE PROTEIN-RELATED"/>
    <property type="match status" value="1"/>
</dbReference>
<reference evidence="6 7" key="1">
    <citation type="submission" date="2019-09" db="EMBL/GenBank/DDBJ databases">
        <title>Bird 10,000 Genomes (B10K) Project - Family phase.</title>
        <authorList>
            <person name="Zhang G."/>
        </authorList>
    </citation>
    <scope>NUCLEOTIDE SEQUENCE [LARGE SCALE GENOMIC DNA]</scope>
    <source>
        <strain evidence="6">B10K-UC-030-51</strain>
    </source>
</reference>
<protein>
    <submittedName>
        <fullName evidence="6">SUN5 protein</fullName>
    </submittedName>
</protein>
<accession>A0A7K7FL17</accession>
<dbReference type="InterPro" id="IPR045119">
    <property type="entry name" value="SUN1-5"/>
</dbReference>
<name>A0A7K7FL17_CHIMN</name>
<feature type="non-terminal residue" evidence="6">
    <location>
        <position position="136"/>
    </location>
</feature>
<comment type="caution">
    <text evidence="6">The sequence shown here is derived from an EMBL/GenBank/DDBJ whole genome shotgun (WGS) entry which is preliminary data.</text>
</comment>
<dbReference type="PANTHER" id="PTHR12911:SF24">
    <property type="entry name" value="SUN DOMAIN-CONTAINING PROTEIN 3"/>
    <property type="match status" value="1"/>
</dbReference>
<sequence>PSLGYCWPFQGPRTKVLIRLPAAVEPRGITLQHTSNTGPLLGTASSAPRDFTVSVSLCWALGAGTWPRGKAPALSLRPRVTLLFAVVSLQNERSRAFRFFKLGVQSTQGNQGYICIYQVQVHGKMVGTNANGRRRA</sequence>
<organism evidence="6 7">
    <name type="scientific">Chionis minor</name>
    <name type="common">Black-faced sheathbill</name>
    <dbReference type="NCBI Taxonomy" id="227182"/>
    <lineage>
        <taxon>Eukaryota</taxon>
        <taxon>Metazoa</taxon>
        <taxon>Chordata</taxon>
        <taxon>Craniata</taxon>
        <taxon>Vertebrata</taxon>
        <taxon>Euteleostomi</taxon>
        <taxon>Archelosauria</taxon>
        <taxon>Archosauria</taxon>
        <taxon>Dinosauria</taxon>
        <taxon>Saurischia</taxon>
        <taxon>Theropoda</taxon>
        <taxon>Coelurosauria</taxon>
        <taxon>Aves</taxon>
        <taxon>Neognathae</taxon>
        <taxon>Neoaves</taxon>
        <taxon>Charadriiformes</taxon>
        <taxon>Chionididae</taxon>
        <taxon>Chionis</taxon>
    </lineage>
</organism>
<keyword evidence="4" id="KW-0472">Membrane</keyword>
<evidence type="ECO:0000313" key="7">
    <source>
        <dbReference type="Proteomes" id="UP000557271"/>
    </source>
</evidence>
<evidence type="ECO:0000256" key="4">
    <source>
        <dbReference type="ARBA" id="ARBA00023136"/>
    </source>
</evidence>
<keyword evidence="3" id="KW-1133">Transmembrane helix</keyword>
<dbReference type="AlphaFoldDB" id="A0A7K7FL17"/>
<dbReference type="Gene3D" id="2.60.120.260">
    <property type="entry name" value="Galactose-binding domain-like"/>
    <property type="match status" value="1"/>
</dbReference>
<comment type="subcellular location">
    <subcellularLocation>
        <location evidence="1">Nucleus inner membrane</location>
    </subcellularLocation>
</comment>
<keyword evidence="2" id="KW-0812">Transmembrane</keyword>
<dbReference type="OrthoDB" id="342281at2759"/>
<dbReference type="EMBL" id="VZSF01006843">
    <property type="protein sequence ID" value="NWY57788.1"/>
    <property type="molecule type" value="Genomic_DNA"/>
</dbReference>
<evidence type="ECO:0000256" key="2">
    <source>
        <dbReference type="ARBA" id="ARBA00022692"/>
    </source>
</evidence>
<evidence type="ECO:0000256" key="1">
    <source>
        <dbReference type="ARBA" id="ARBA00004540"/>
    </source>
</evidence>
<dbReference type="GO" id="GO:0043495">
    <property type="term" value="F:protein-membrane adaptor activity"/>
    <property type="evidence" value="ECO:0007669"/>
    <property type="project" value="TreeGrafter"/>
</dbReference>
<evidence type="ECO:0000259" key="5">
    <source>
        <dbReference type="PROSITE" id="PS51469"/>
    </source>
</evidence>
<evidence type="ECO:0000256" key="3">
    <source>
        <dbReference type="ARBA" id="ARBA00022989"/>
    </source>
</evidence>
<evidence type="ECO:0000313" key="6">
    <source>
        <dbReference type="EMBL" id="NWY57788.1"/>
    </source>
</evidence>
<dbReference type="InterPro" id="IPR012919">
    <property type="entry name" value="SUN_dom"/>
</dbReference>
<gene>
    <name evidence="6" type="primary">Sun5</name>
    <name evidence="6" type="ORF">CHIMIN_R01240</name>
</gene>
<proteinExistence type="predicted"/>
<dbReference type="GO" id="GO:0034993">
    <property type="term" value="C:meiotic nuclear membrane microtubule tethering complex"/>
    <property type="evidence" value="ECO:0007669"/>
    <property type="project" value="TreeGrafter"/>
</dbReference>
<feature type="non-terminal residue" evidence="6">
    <location>
        <position position="1"/>
    </location>
</feature>